<gene>
    <name evidence="1" type="ordered locus">Plav_1156</name>
</gene>
<dbReference type="OrthoDB" id="7231741at2"/>
<evidence type="ECO:0000313" key="1">
    <source>
        <dbReference type="EMBL" id="ABS62777.1"/>
    </source>
</evidence>
<dbReference type="Gene3D" id="2.50.20.10">
    <property type="entry name" value="Lipoprotein localisation LolA/LolB/LppX"/>
    <property type="match status" value="1"/>
</dbReference>
<keyword evidence="2" id="KW-1185">Reference proteome</keyword>
<dbReference type="RefSeq" id="WP_012110042.1">
    <property type="nucleotide sequence ID" value="NC_009719.1"/>
</dbReference>
<dbReference type="HOGENOM" id="CLU_629784_0_0_5"/>
<dbReference type="PROSITE" id="PS51318">
    <property type="entry name" value="TAT"/>
    <property type="match status" value="1"/>
</dbReference>
<dbReference type="eggNOG" id="ENOG502Z8DE">
    <property type="taxonomic scope" value="Bacteria"/>
</dbReference>
<dbReference type="InterPro" id="IPR010752">
    <property type="entry name" value="DUF1329"/>
</dbReference>
<evidence type="ECO:0008006" key="3">
    <source>
        <dbReference type="Google" id="ProtNLM"/>
    </source>
</evidence>
<accession>A7HS94</accession>
<dbReference type="Proteomes" id="UP000006377">
    <property type="component" value="Chromosome"/>
</dbReference>
<dbReference type="STRING" id="402881.Plav_1156"/>
<protein>
    <recommendedName>
        <fullName evidence="3">DUF1329 domain-containing protein</fullName>
    </recommendedName>
</protein>
<dbReference type="AlphaFoldDB" id="A7HS94"/>
<proteinExistence type="predicted"/>
<sequence length="459" mass="51978">MRIRKYDSGFSRRAFLEKSLKGVAAAGVLAPLWPEIARSGTIDKVYPDELLSIELYTKGQVKPGDVITADNVEVVKDLLDPIAYRQVKEMGRRINIVETTTDVTKLFPHEYLEATLRNAGRAKFDANGNVVTDDGKPWIGGNPFPNAQTGEEAFANLTMSWGRHDESVYGVRDWDISPNGTLSYQYDFIWAEQNTVGLVNKPSPYQAGAEDKLRYQAVWFTSPTDAKGTAFLNTWHYDQRKFPELLGYLPAFKRVRNFPTNQRFEPLVPGITIFLSDAWAAGDPMLTWGNYKVIGTKPHLGAVSGNWSGKTNPNWEREVHGGPQGQTFFEDYKELVPEVLVVEAEPIGYPRAPVSKKRVYIDVRNMMFVSYLTYDRRGEIWKSFEPAFSQYKDGDAAYMDGAHPLWSWTHVHSHDVQTNRMSRFVQAKQITGGFGPEYNIGPSIYDKYLTAQAIRRFGT</sequence>
<dbReference type="InterPro" id="IPR006311">
    <property type="entry name" value="TAT_signal"/>
</dbReference>
<dbReference type="EMBL" id="CP000774">
    <property type="protein sequence ID" value="ABS62777.1"/>
    <property type="molecule type" value="Genomic_DNA"/>
</dbReference>
<organism evidence="1 2">
    <name type="scientific">Parvibaculum lavamentivorans (strain DS-1 / DSM 13023 / NCIMB 13966)</name>
    <dbReference type="NCBI Taxonomy" id="402881"/>
    <lineage>
        <taxon>Bacteria</taxon>
        <taxon>Pseudomonadati</taxon>
        <taxon>Pseudomonadota</taxon>
        <taxon>Alphaproteobacteria</taxon>
        <taxon>Hyphomicrobiales</taxon>
        <taxon>Parvibaculaceae</taxon>
        <taxon>Parvibaculum</taxon>
    </lineage>
</organism>
<dbReference type="KEGG" id="pla:Plav_1156"/>
<evidence type="ECO:0000313" key="2">
    <source>
        <dbReference type="Proteomes" id="UP000006377"/>
    </source>
</evidence>
<reference evidence="1 2" key="1">
    <citation type="journal article" date="2011" name="Stand. Genomic Sci.">
        <title>Complete genome sequence of Parvibaculum lavamentivorans type strain (DS-1(T)).</title>
        <authorList>
            <person name="Schleheck D."/>
            <person name="Weiss M."/>
            <person name="Pitluck S."/>
            <person name="Bruce D."/>
            <person name="Land M.L."/>
            <person name="Han S."/>
            <person name="Saunders E."/>
            <person name="Tapia R."/>
            <person name="Detter C."/>
            <person name="Brettin T."/>
            <person name="Han J."/>
            <person name="Woyke T."/>
            <person name="Goodwin L."/>
            <person name="Pennacchio L."/>
            <person name="Nolan M."/>
            <person name="Cook A.M."/>
            <person name="Kjelleberg S."/>
            <person name="Thomas T."/>
        </authorList>
    </citation>
    <scope>NUCLEOTIDE SEQUENCE [LARGE SCALE GENOMIC DNA]</scope>
    <source>
        <strain evidence="2">DS-1 / DSM 13023 / NCIMB 13966</strain>
    </source>
</reference>
<name>A7HS94_PARL1</name>
<dbReference type="Pfam" id="PF07044">
    <property type="entry name" value="DUF1329"/>
    <property type="match status" value="1"/>
</dbReference>